<comment type="caution">
    <text evidence="2">The sequence shown here is derived from an EMBL/GenBank/DDBJ whole genome shotgun (WGS) entry which is preliminary data.</text>
</comment>
<dbReference type="AlphaFoldDB" id="A0A8H5TNS9"/>
<dbReference type="EMBL" id="JAAGWQ010000054">
    <property type="protein sequence ID" value="KAF5673281.1"/>
    <property type="molecule type" value="Genomic_DNA"/>
</dbReference>
<evidence type="ECO:0000313" key="2">
    <source>
        <dbReference type="EMBL" id="KAF5673281.1"/>
    </source>
</evidence>
<name>A0A8H5TNS9_FUSHE</name>
<feature type="compositionally biased region" description="Basic and acidic residues" evidence="1">
    <location>
        <begin position="215"/>
        <end position="240"/>
    </location>
</feature>
<evidence type="ECO:0000256" key="1">
    <source>
        <dbReference type="SAM" id="MobiDB-lite"/>
    </source>
</evidence>
<feature type="region of interest" description="Disordered" evidence="1">
    <location>
        <begin position="215"/>
        <end position="248"/>
    </location>
</feature>
<feature type="region of interest" description="Disordered" evidence="1">
    <location>
        <begin position="288"/>
        <end position="316"/>
    </location>
</feature>
<keyword evidence="3" id="KW-1185">Reference proteome</keyword>
<feature type="compositionally biased region" description="Basic and acidic residues" evidence="1">
    <location>
        <begin position="288"/>
        <end position="311"/>
    </location>
</feature>
<proteinExistence type="predicted"/>
<feature type="region of interest" description="Disordered" evidence="1">
    <location>
        <begin position="352"/>
        <end position="405"/>
    </location>
</feature>
<accession>A0A8H5TNS9</accession>
<reference evidence="2 3" key="1">
    <citation type="submission" date="2020-05" db="EMBL/GenBank/DDBJ databases">
        <title>Identification and distribution of gene clusters putatively required for synthesis of sphingolipid metabolism inhibitors in phylogenetically diverse species of the filamentous fungus Fusarium.</title>
        <authorList>
            <person name="Kim H.-S."/>
            <person name="Busman M."/>
            <person name="Brown D.W."/>
            <person name="Divon H."/>
            <person name="Uhlig S."/>
            <person name="Proctor R.H."/>
        </authorList>
    </citation>
    <scope>NUCLEOTIDE SEQUENCE [LARGE SCALE GENOMIC DNA]</scope>
    <source>
        <strain evidence="2 3">NRRL 20693</strain>
    </source>
</reference>
<feature type="compositionally biased region" description="Low complexity" evidence="1">
    <location>
        <begin position="374"/>
        <end position="386"/>
    </location>
</feature>
<dbReference type="OrthoDB" id="4207421at2759"/>
<feature type="compositionally biased region" description="Polar residues" evidence="1">
    <location>
        <begin position="356"/>
        <end position="366"/>
    </location>
</feature>
<evidence type="ECO:0000313" key="3">
    <source>
        <dbReference type="Proteomes" id="UP000567885"/>
    </source>
</evidence>
<feature type="compositionally biased region" description="Basic residues" evidence="1">
    <location>
        <begin position="78"/>
        <end position="88"/>
    </location>
</feature>
<feature type="region of interest" description="Disordered" evidence="1">
    <location>
        <begin position="15"/>
        <end position="89"/>
    </location>
</feature>
<sequence length="581" mass="64756">MPDHRTIEEMASWLLDDSTFENGEENPSPIKRRATTPRRPLPYECDTAISPLNLPSPVETPPKRSDNYPQNSRVGKISPRRSPGRLPRRAATTRIRRNISQRRTVTNLHRRHGPTRTLSLNPLKFHPINIFEGPTSALLAAVDNNVGNRVVVEPSIHDIRGECAGGENINEKLAAMLAATNTLKPSPQRTNSASSRITRMVPTKVLAKVSNAWDRFHSKSPPHEKGLQDRAPVSDKEGKGFTRGFPALSPSVENMSPISAIELRLNEGDNLNKRKVQRIIGGRVNRKPLADDGKSLRNGKFTEDPFSERGGWRKPNTLETRLTMGPHDSEGGITPLLHNPFESEKGFDNNIEDRFLNSTPVGSSTPRIRVERASTSSSRYSSTPSDSNPPQKRPSINFTGHPPILGKGGLIASSRSKHMFIDPTQGTWIDSVTQTRQAWERAATETDRFGSDRMKKHPSPSKEALERLEVEFRQFTNIQVPTTGKHDLDELATNCTAPSFSWKKYERKRSSLTRLSITNIDELSGSLCSGAHHRRGSSTSMLQLIRSPCAMQNPTKLHKDIRLAVPYRPIGVSPSDMDELH</sequence>
<organism evidence="2 3">
    <name type="scientific">Fusarium heterosporum</name>
    <dbReference type="NCBI Taxonomy" id="42747"/>
    <lineage>
        <taxon>Eukaryota</taxon>
        <taxon>Fungi</taxon>
        <taxon>Dikarya</taxon>
        <taxon>Ascomycota</taxon>
        <taxon>Pezizomycotina</taxon>
        <taxon>Sordariomycetes</taxon>
        <taxon>Hypocreomycetidae</taxon>
        <taxon>Hypocreales</taxon>
        <taxon>Nectriaceae</taxon>
        <taxon>Fusarium</taxon>
        <taxon>Fusarium heterosporum species complex</taxon>
    </lineage>
</organism>
<dbReference type="Proteomes" id="UP000567885">
    <property type="component" value="Unassembled WGS sequence"/>
</dbReference>
<gene>
    <name evidence="2" type="ORF">FHETE_3405</name>
</gene>
<protein>
    <submittedName>
        <fullName evidence="2">Uncharacterized protein</fullName>
    </submittedName>
</protein>
<feature type="compositionally biased region" description="Polar residues" evidence="1">
    <location>
        <begin position="388"/>
        <end position="398"/>
    </location>
</feature>